<dbReference type="AlphaFoldDB" id="A0A0X8JPI8"/>
<evidence type="ECO:0008006" key="4">
    <source>
        <dbReference type="Google" id="ProtNLM"/>
    </source>
</evidence>
<keyword evidence="1" id="KW-0472">Membrane</keyword>
<protein>
    <recommendedName>
        <fullName evidence="4">Rod shape-determining protein MreD</fullName>
    </recommendedName>
</protein>
<feature type="transmembrane region" description="Helical" evidence="1">
    <location>
        <begin position="71"/>
        <end position="94"/>
    </location>
</feature>
<feature type="transmembrane region" description="Helical" evidence="1">
    <location>
        <begin position="100"/>
        <end position="121"/>
    </location>
</feature>
<feature type="transmembrane region" description="Helical" evidence="1">
    <location>
        <begin position="12"/>
        <end position="29"/>
    </location>
</feature>
<evidence type="ECO:0000313" key="3">
    <source>
        <dbReference type="Proteomes" id="UP000063964"/>
    </source>
</evidence>
<sequence>MFRRHEGKGEGISPVLWWIVYFVVALWAQELSGGFDFLAPGLLVCLQIGQWWSLIWMTWFVIFMQEGMGDLVFGSSLLFYAGMYLAFLFSRWLLEPRNPFFILFFSLLLSVWHWLVLSGAVQFQEIPVRMPAPWNWILRQWLFYGIFWGGAFWAYRRWVRRGYI</sequence>
<dbReference type="EMBL" id="CP014230">
    <property type="protein sequence ID" value="AMD92397.1"/>
    <property type="molecule type" value="Genomic_DNA"/>
</dbReference>
<evidence type="ECO:0000313" key="2">
    <source>
        <dbReference type="EMBL" id="AMD92397.1"/>
    </source>
</evidence>
<dbReference type="STRING" id="888061.AXF15_04240"/>
<organism evidence="2 3">
    <name type="scientific">Desulfomicrobium orale DSM 12838</name>
    <dbReference type="NCBI Taxonomy" id="888061"/>
    <lineage>
        <taxon>Bacteria</taxon>
        <taxon>Pseudomonadati</taxon>
        <taxon>Thermodesulfobacteriota</taxon>
        <taxon>Desulfovibrionia</taxon>
        <taxon>Desulfovibrionales</taxon>
        <taxon>Desulfomicrobiaceae</taxon>
        <taxon>Desulfomicrobium</taxon>
    </lineage>
</organism>
<name>A0A0X8JPI8_9BACT</name>
<feature type="transmembrane region" description="Helical" evidence="1">
    <location>
        <begin position="41"/>
        <end position="64"/>
    </location>
</feature>
<keyword evidence="1" id="KW-1133">Transmembrane helix</keyword>
<accession>A0A0X8JPI8</accession>
<keyword evidence="1" id="KW-0812">Transmembrane</keyword>
<gene>
    <name evidence="2" type="ORF">AXF15_04240</name>
</gene>
<dbReference type="RefSeq" id="WP_066603752.1">
    <property type="nucleotide sequence ID" value="NZ_CP014230.1"/>
</dbReference>
<reference evidence="3" key="1">
    <citation type="submission" date="2016-02" db="EMBL/GenBank/DDBJ databases">
        <authorList>
            <person name="Holder M.E."/>
            <person name="Ajami N.J."/>
            <person name="Petrosino J.F."/>
        </authorList>
    </citation>
    <scope>NUCLEOTIDE SEQUENCE [LARGE SCALE GENOMIC DNA]</scope>
    <source>
        <strain evidence="3">DSM 12838</strain>
    </source>
</reference>
<dbReference type="KEGG" id="doa:AXF15_04240"/>
<evidence type="ECO:0000256" key="1">
    <source>
        <dbReference type="SAM" id="Phobius"/>
    </source>
</evidence>
<dbReference type="Proteomes" id="UP000063964">
    <property type="component" value="Chromosome"/>
</dbReference>
<feature type="transmembrane region" description="Helical" evidence="1">
    <location>
        <begin position="141"/>
        <end position="158"/>
    </location>
</feature>
<keyword evidence="3" id="KW-1185">Reference proteome</keyword>
<proteinExistence type="predicted"/>